<evidence type="ECO:0000313" key="2">
    <source>
        <dbReference type="Proteomes" id="UP000281564"/>
    </source>
</evidence>
<dbReference type="Proteomes" id="UP000281564">
    <property type="component" value="Unassembled WGS sequence"/>
</dbReference>
<proteinExistence type="predicted"/>
<comment type="caution">
    <text evidence="1">The sequence shown here is derived from an EMBL/GenBank/DDBJ whole genome shotgun (WGS) entry which is preliminary data.</text>
</comment>
<reference evidence="1 2" key="1">
    <citation type="submission" date="2018-06" db="EMBL/GenBank/DDBJ databases">
        <title>Halonotius sp. F13-13 a new haloarchaeeon isolated from a solar saltern from Isla Cristina, Huelva, Spain.</title>
        <authorList>
            <person name="Duran-Viseras A."/>
            <person name="Sanchez-Porro C."/>
            <person name="Ventosa A."/>
        </authorList>
    </citation>
    <scope>NUCLEOTIDE SEQUENCE [LARGE SCALE GENOMIC DNA]</scope>
    <source>
        <strain evidence="1 2">CECT 7525</strain>
    </source>
</reference>
<keyword evidence="2" id="KW-1185">Reference proteome</keyword>
<evidence type="ECO:0000313" key="1">
    <source>
        <dbReference type="EMBL" id="RJX47063.1"/>
    </source>
</evidence>
<dbReference type="Pfam" id="PF11376">
    <property type="entry name" value="DUF3179"/>
    <property type="match status" value="1"/>
</dbReference>
<name>A0A3A6PYG9_9EURY</name>
<sequence length="58" mass="6346">MSGGVGHDGIPSIDEPRFARATDVNLPDCERVFGVALDGDVRAYPQRILVRHEIVNDV</sequence>
<gene>
    <name evidence="1" type="ORF">DP106_15190</name>
</gene>
<feature type="non-terminal residue" evidence="1">
    <location>
        <position position="58"/>
    </location>
</feature>
<dbReference type="EMBL" id="QMDW01000083">
    <property type="protein sequence ID" value="RJX47063.1"/>
    <property type="molecule type" value="Genomic_DNA"/>
</dbReference>
<organism evidence="1 2">
    <name type="scientific">Halonotius pteroides</name>
    <dbReference type="NCBI Taxonomy" id="268735"/>
    <lineage>
        <taxon>Archaea</taxon>
        <taxon>Methanobacteriati</taxon>
        <taxon>Methanobacteriota</taxon>
        <taxon>Stenosarchaea group</taxon>
        <taxon>Halobacteria</taxon>
        <taxon>Halobacteriales</taxon>
        <taxon>Haloferacaceae</taxon>
        <taxon>Halonotius</taxon>
    </lineage>
</organism>
<dbReference type="AlphaFoldDB" id="A0A3A6PYG9"/>
<dbReference type="InterPro" id="IPR021516">
    <property type="entry name" value="DUF3179"/>
</dbReference>
<accession>A0A3A6PYG9</accession>
<protein>
    <submittedName>
        <fullName evidence="1">Uncharacterized protein</fullName>
    </submittedName>
</protein>